<dbReference type="EMBL" id="PISP01000001">
    <property type="protein sequence ID" value="PKD44057.1"/>
    <property type="molecule type" value="Genomic_DNA"/>
</dbReference>
<evidence type="ECO:0000313" key="2">
    <source>
        <dbReference type="Proteomes" id="UP000233398"/>
    </source>
</evidence>
<protein>
    <recommendedName>
        <fullName evidence="3">Transporter</fullName>
    </recommendedName>
</protein>
<dbReference type="AlphaFoldDB" id="A0A2N0VIN4"/>
<dbReference type="Proteomes" id="UP000233398">
    <property type="component" value="Unassembled WGS sequence"/>
</dbReference>
<comment type="caution">
    <text evidence="1">The sequence shown here is derived from an EMBL/GenBank/DDBJ whole genome shotgun (WGS) entry which is preliminary data.</text>
</comment>
<dbReference type="RefSeq" id="WP_101071305.1">
    <property type="nucleotide sequence ID" value="NZ_PISP01000001.1"/>
</dbReference>
<reference evidence="1 2" key="1">
    <citation type="submission" date="2017-11" db="EMBL/GenBank/DDBJ databases">
        <title>Rhodohalobacter 15182 sp. nov., isolated from a salt lake.</title>
        <authorList>
            <person name="Han S."/>
        </authorList>
    </citation>
    <scope>NUCLEOTIDE SEQUENCE [LARGE SCALE GENOMIC DNA]</scope>
    <source>
        <strain evidence="1 2">15182</strain>
    </source>
</reference>
<dbReference type="PROSITE" id="PS51257">
    <property type="entry name" value="PROKAR_LIPOPROTEIN"/>
    <property type="match status" value="1"/>
</dbReference>
<evidence type="ECO:0008006" key="3">
    <source>
        <dbReference type="Google" id="ProtNLM"/>
    </source>
</evidence>
<sequence length="291" mass="31207">MMRGIGLSGIYILTAILIGAGSCMSAYAQKVSYSGGVQLSSGSYYFEESTQSFYLFNGMSIQSNHFTLSFQVPFVVQSSPWVSYSTIGGLPTGGTEHGVVERSGKGGGSGPGQGIHREPIILADTTQYTRASFSDPSISSGYRFYRSSNGRSTLYLNGQVKVPIADPAGGYGTGSWDTGLGLSASRGLESMWIISADLMHWWLGDLDDMKLNNALAYSVSAGKMLNNRKWVLSSSVNGLTRLIDDFDPPVNMNFGVGLMPKDDLLFNTSLSIGLTKSSPDIAFGLGWLINF</sequence>
<accession>A0A2N0VIN4</accession>
<organism evidence="1 2">
    <name type="scientific">Rhodohalobacter barkolensis</name>
    <dbReference type="NCBI Taxonomy" id="2053187"/>
    <lineage>
        <taxon>Bacteria</taxon>
        <taxon>Pseudomonadati</taxon>
        <taxon>Balneolota</taxon>
        <taxon>Balneolia</taxon>
        <taxon>Balneolales</taxon>
        <taxon>Balneolaceae</taxon>
        <taxon>Rhodohalobacter</taxon>
    </lineage>
</organism>
<dbReference type="OrthoDB" id="1524087at2"/>
<gene>
    <name evidence="1" type="ORF">CWD77_00845</name>
</gene>
<proteinExistence type="predicted"/>
<evidence type="ECO:0000313" key="1">
    <source>
        <dbReference type="EMBL" id="PKD44057.1"/>
    </source>
</evidence>
<keyword evidence="2" id="KW-1185">Reference proteome</keyword>
<name>A0A2N0VIN4_9BACT</name>